<dbReference type="RefSeq" id="WP_129237676.1">
    <property type="nucleotide sequence ID" value="NZ_CP035464.1"/>
</dbReference>
<evidence type="ECO:0000313" key="2">
    <source>
        <dbReference type="Proteomes" id="UP000293589"/>
    </source>
</evidence>
<dbReference type="Proteomes" id="UP000293589">
    <property type="component" value="Chromosome"/>
</dbReference>
<protein>
    <submittedName>
        <fullName evidence="1">Uncharacterized protein</fullName>
    </submittedName>
</protein>
<accession>A0A4P6DWR9</accession>
<organism evidence="1 2">
    <name type="scientific">Bifidobacterium pullorum subsp. gallinarum</name>
    <dbReference type="NCBI Taxonomy" id="78344"/>
    <lineage>
        <taxon>Bacteria</taxon>
        <taxon>Bacillati</taxon>
        <taxon>Actinomycetota</taxon>
        <taxon>Actinomycetes</taxon>
        <taxon>Bifidobacteriales</taxon>
        <taxon>Bifidobacteriaceae</taxon>
        <taxon>Bifidobacterium</taxon>
    </lineage>
</organism>
<gene>
    <name evidence="1" type="ORF">ESN35_06845</name>
</gene>
<dbReference type="AlphaFoldDB" id="A0A4P6DWR9"/>
<evidence type="ECO:0000313" key="1">
    <source>
        <dbReference type="EMBL" id="QAY33154.1"/>
    </source>
</evidence>
<proteinExistence type="predicted"/>
<reference evidence="1 2" key="1">
    <citation type="submission" date="2019-01" db="EMBL/GenBank/DDBJ databases">
        <title>Complete genome sequence of Bifidobacterium gallinarum CACC 514.</title>
        <authorList>
            <person name="Jung M."/>
        </authorList>
    </citation>
    <scope>NUCLEOTIDE SEQUENCE [LARGE SCALE GENOMIC DNA]</scope>
    <source>
        <strain evidence="1 2">CACC 514</strain>
    </source>
</reference>
<name>A0A4P6DWR9_9BIFI</name>
<dbReference type="EMBL" id="CP035464">
    <property type="protein sequence ID" value="QAY33154.1"/>
    <property type="molecule type" value="Genomic_DNA"/>
</dbReference>
<dbReference type="KEGG" id="bgx:ESN35_06845"/>
<sequence>MSLSPTEKMRLLADASVVGVSGDKLEPYVMRVLDEVFDGDPASSDVQAGAGGRLRVTDFVRGKGVDPTRMKAVRFGTLVKTAYMVVYGHEPEKDDKGANVYTESDRPLMESAWESYWKES</sequence>